<dbReference type="Proteomes" id="UP001365542">
    <property type="component" value="Unassembled WGS sequence"/>
</dbReference>
<name>A0AAV9X3U9_9PEZI</name>
<protein>
    <submittedName>
        <fullName evidence="1">Uncharacterized protein</fullName>
    </submittedName>
</protein>
<sequence>MRYVLNWLYRLEIWPSALSVNANSSWVTTAGLRENIEPFDAEQSAKTLAIFQASDYLQIPEIPVRYGELMIELVRNRSSTLTKNTDQAVTAVDVLERLYAVGGTLDAATWAILVSRMEPNVLARFTARLRERDALDPKFLKEVCIALGGLCYQSQMQIQRSSGKTFVPLRY</sequence>
<proteinExistence type="predicted"/>
<evidence type="ECO:0000313" key="2">
    <source>
        <dbReference type="Proteomes" id="UP001365542"/>
    </source>
</evidence>
<reference evidence="1 2" key="1">
    <citation type="submission" date="2019-10" db="EMBL/GenBank/DDBJ databases">
        <authorList>
            <person name="Palmer J.M."/>
        </authorList>
    </citation>
    <scope>NUCLEOTIDE SEQUENCE [LARGE SCALE GENOMIC DNA]</scope>
    <source>
        <strain evidence="1 2">TWF694</strain>
    </source>
</reference>
<accession>A0AAV9X3U9</accession>
<evidence type="ECO:0000313" key="1">
    <source>
        <dbReference type="EMBL" id="KAK6533755.1"/>
    </source>
</evidence>
<comment type="caution">
    <text evidence="1">The sequence shown here is derived from an EMBL/GenBank/DDBJ whole genome shotgun (WGS) entry which is preliminary data.</text>
</comment>
<gene>
    <name evidence="1" type="ORF">TWF694_002686</name>
</gene>
<organism evidence="1 2">
    <name type="scientific">Orbilia ellipsospora</name>
    <dbReference type="NCBI Taxonomy" id="2528407"/>
    <lineage>
        <taxon>Eukaryota</taxon>
        <taxon>Fungi</taxon>
        <taxon>Dikarya</taxon>
        <taxon>Ascomycota</taxon>
        <taxon>Pezizomycotina</taxon>
        <taxon>Orbiliomycetes</taxon>
        <taxon>Orbiliales</taxon>
        <taxon>Orbiliaceae</taxon>
        <taxon>Orbilia</taxon>
    </lineage>
</organism>
<dbReference type="EMBL" id="JAVHJO010000011">
    <property type="protein sequence ID" value="KAK6533755.1"/>
    <property type="molecule type" value="Genomic_DNA"/>
</dbReference>
<dbReference type="AlphaFoldDB" id="A0AAV9X3U9"/>
<keyword evidence="2" id="KW-1185">Reference proteome</keyword>